<evidence type="ECO:0000313" key="1">
    <source>
        <dbReference type="EMBL" id="MBC3515096.1"/>
    </source>
</evidence>
<evidence type="ECO:0000313" key="2">
    <source>
        <dbReference type="Proteomes" id="UP000597668"/>
    </source>
</evidence>
<protein>
    <submittedName>
        <fullName evidence="1">Uncharacterized protein</fullName>
    </submittedName>
</protein>
<reference evidence="1" key="1">
    <citation type="submission" date="2020-08" db="EMBL/GenBank/DDBJ databases">
        <authorList>
            <person name="Liu C."/>
            <person name="Sun Q."/>
        </authorList>
    </citation>
    <scope>NUCLEOTIDE SEQUENCE</scope>
    <source>
        <strain evidence="1">NSJ-65</strain>
    </source>
</reference>
<sequence>MMPAIHPVAGGFCGSARTQDFVIYDEEIVYIVPAKMMAATVSDPPADGAGAAQEVPAQLEASYSIPQHLKLWRDLAAQGPQTAQ</sequence>
<dbReference type="RefSeq" id="WP_186487288.1">
    <property type="nucleotide sequence ID" value="NZ_JACOGI010000001.1"/>
</dbReference>
<dbReference type="AlphaFoldDB" id="A0A8J6IIL0"/>
<keyword evidence="2" id="KW-1185">Reference proteome</keyword>
<organism evidence="1 2">
    <name type="scientific">Neobittarella massiliensis</name>
    <name type="common">ex Bilen et al. 2018</name>
    <dbReference type="NCBI Taxonomy" id="2041842"/>
    <lineage>
        <taxon>Bacteria</taxon>
        <taxon>Bacillati</taxon>
        <taxon>Bacillota</taxon>
        <taxon>Clostridia</taxon>
        <taxon>Eubacteriales</taxon>
        <taxon>Oscillospiraceae</taxon>
        <taxon>Neobittarella (ex Bilen et al. 2018)</taxon>
    </lineage>
</organism>
<dbReference type="Proteomes" id="UP000597668">
    <property type="component" value="Unassembled WGS sequence"/>
</dbReference>
<gene>
    <name evidence="1" type="ORF">H8K20_01650</name>
</gene>
<comment type="caution">
    <text evidence="1">The sequence shown here is derived from an EMBL/GenBank/DDBJ whole genome shotgun (WGS) entry which is preliminary data.</text>
</comment>
<accession>A0A8J6IIL0</accession>
<name>A0A8J6IIL0_9FIRM</name>
<dbReference type="EMBL" id="JACOGI010000001">
    <property type="protein sequence ID" value="MBC3515096.1"/>
    <property type="molecule type" value="Genomic_DNA"/>
</dbReference>
<proteinExistence type="predicted"/>